<gene>
    <name evidence="2" type="ORF">NPA36_07705</name>
</gene>
<evidence type="ECO:0000313" key="3">
    <source>
        <dbReference type="Proteomes" id="UP001059480"/>
    </source>
</evidence>
<protein>
    <recommendedName>
        <fullName evidence="4">Integral membrane protein</fullName>
    </recommendedName>
</protein>
<feature type="transmembrane region" description="Helical" evidence="1">
    <location>
        <begin position="81"/>
        <end position="105"/>
    </location>
</feature>
<dbReference type="EMBL" id="JANHNZ010000008">
    <property type="protein sequence ID" value="MCQ9210434.1"/>
    <property type="molecule type" value="Genomic_DNA"/>
</dbReference>
<feature type="transmembrane region" description="Helical" evidence="1">
    <location>
        <begin position="125"/>
        <end position="144"/>
    </location>
</feature>
<keyword evidence="1" id="KW-0812">Transmembrane</keyword>
<organism evidence="2 3">
    <name type="scientific">Granulicatella seriolae</name>
    <dbReference type="NCBI Taxonomy" id="2967226"/>
    <lineage>
        <taxon>Bacteria</taxon>
        <taxon>Bacillati</taxon>
        <taxon>Bacillota</taxon>
        <taxon>Bacilli</taxon>
        <taxon>Lactobacillales</taxon>
        <taxon>Carnobacteriaceae</taxon>
        <taxon>Granulicatella</taxon>
    </lineage>
</organism>
<feature type="transmembrane region" description="Helical" evidence="1">
    <location>
        <begin position="12"/>
        <end position="29"/>
    </location>
</feature>
<dbReference type="Proteomes" id="UP001059480">
    <property type="component" value="Unassembled WGS sequence"/>
</dbReference>
<feature type="transmembrane region" description="Helical" evidence="1">
    <location>
        <begin position="49"/>
        <end position="69"/>
    </location>
</feature>
<keyword evidence="3" id="KW-1185">Reference proteome</keyword>
<sequence length="149" mass="16883">MFRFKTRTFKHLLVGYWLVAPACFYVYLLMTSSMRQVSMVDLMTNVPGITLASLLASLMLIQAVTLYFIQQISSSRDGLLGKFLTFSMIQQLFTGNIVGAILSFFYGRSLSYSQENPTRQQKSVVLVTCVVFSMFSLLSLFIAWRLRGG</sequence>
<evidence type="ECO:0000313" key="2">
    <source>
        <dbReference type="EMBL" id="MCQ9210434.1"/>
    </source>
</evidence>
<name>A0ABT1WPG3_9LACT</name>
<reference evidence="2" key="3">
    <citation type="journal article" date="2023" name="Microbiol. Resour. Announc.">
        <title>Draft Genome Sequence of Granulicatella sp. Strain S8, Isolated from a Marine Fish, Seriola quinqueradiata.</title>
        <authorList>
            <person name="Lee M."/>
            <person name="Farooq A."/>
            <person name="Jeong J.B."/>
            <person name="Jung M.Y."/>
        </authorList>
    </citation>
    <scope>NUCLEOTIDE SEQUENCE</scope>
    <source>
        <strain evidence="2">S8</strain>
    </source>
</reference>
<proteinExistence type="predicted"/>
<evidence type="ECO:0000256" key="1">
    <source>
        <dbReference type="SAM" id="Phobius"/>
    </source>
</evidence>
<dbReference type="RefSeq" id="WP_256945547.1">
    <property type="nucleotide sequence ID" value="NZ_JANHNZ010000008.1"/>
</dbReference>
<evidence type="ECO:0008006" key="4">
    <source>
        <dbReference type="Google" id="ProtNLM"/>
    </source>
</evidence>
<reference evidence="2" key="1">
    <citation type="submission" date="2022-07" db="EMBL/GenBank/DDBJ databases">
        <authorList>
            <person name="Jung M.-Y."/>
            <person name="Lee M."/>
        </authorList>
    </citation>
    <scope>NUCLEOTIDE SEQUENCE</scope>
    <source>
        <strain evidence="2">S8</strain>
    </source>
</reference>
<keyword evidence="1" id="KW-1133">Transmembrane helix</keyword>
<accession>A0ABT1WPG3</accession>
<reference evidence="2" key="2">
    <citation type="journal article" date="2023" name="Curr. Microbiol.">
        <title>Granulicatella seriolae sp. nov., a Novel Facultative Anaerobe Isolated from Yellowtail Marine Fish.</title>
        <authorList>
            <person name="Lee M."/>
            <person name="Choi Y.J."/>
            <person name="Farooq A."/>
            <person name="Jeong J.B."/>
            <person name="Jung M.Y."/>
        </authorList>
    </citation>
    <scope>NUCLEOTIDE SEQUENCE</scope>
    <source>
        <strain evidence="2">S8</strain>
    </source>
</reference>
<keyword evidence="1" id="KW-0472">Membrane</keyword>
<comment type="caution">
    <text evidence="2">The sequence shown here is derived from an EMBL/GenBank/DDBJ whole genome shotgun (WGS) entry which is preliminary data.</text>
</comment>